<dbReference type="SUPFAM" id="SSF46689">
    <property type="entry name" value="Homeodomain-like"/>
    <property type="match status" value="1"/>
</dbReference>
<dbReference type="InterPro" id="IPR050624">
    <property type="entry name" value="HTH-type_Tx_Regulator"/>
</dbReference>
<evidence type="ECO:0000313" key="2">
    <source>
        <dbReference type="EMBL" id="NOU82741.1"/>
    </source>
</evidence>
<keyword evidence="3" id="KW-1185">Reference proteome</keyword>
<dbReference type="EMBL" id="WHOB01000086">
    <property type="protein sequence ID" value="NOU82741.1"/>
    <property type="molecule type" value="Genomic_DNA"/>
</dbReference>
<dbReference type="InterPro" id="IPR009057">
    <property type="entry name" value="Homeodomain-like_sf"/>
</dbReference>
<dbReference type="InterPro" id="IPR039532">
    <property type="entry name" value="TetR_C_Firmicutes"/>
</dbReference>
<dbReference type="RefSeq" id="WP_171720041.1">
    <property type="nucleotide sequence ID" value="NZ_WHOB01000086.1"/>
</dbReference>
<protein>
    <recommendedName>
        <fullName evidence="1">Transcriptional regulator TetR C-terminal Firmicutes type domain-containing protein</fullName>
    </recommendedName>
</protein>
<comment type="caution">
    <text evidence="2">The sequence shown here is derived from an EMBL/GenBank/DDBJ whole genome shotgun (WGS) entry which is preliminary data.</text>
</comment>
<evidence type="ECO:0000313" key="3">
    <source>
        <dbReference type="Proteomes" id="UP000596857"/>
    </source>
</evidence>
<feature type="domain" description="Transcriptional regulator TetR C-terminal Firmicutes type" evidence="1">
    <location>
        <begin position="84"/>
        <end position="167"/>
    </location>
</feature>
<name>A0ABX1YS72_9BACL</name>
<dbReference type="PANTHER" id="PTHR43479:SF7">
    <property type="entry name" value="TETR-FAMILY TRANSCRIPTIONAL REGULATOR"/>
    <property type="match status" value="1"/>
</dbReference>
<reference evidence="2 3" key="1">
    <citation type="submission" date="2019-10" db="EMBL/GenBank/DDBJ databases">
        <title>Description of Paenibacillus terricola sp. nov.</title>
        <authorList>
            <person name="Carlier A."/>
            <person name="Qi S."/>
        </authorList>
    </citation>
    <scope>NUCLEOTIDE SEQUENCE [LARGE SCALE GENOMIC DNA]</scope>
    <source>
        <strain evidence="2 3">LMG 31459</strain>
    </source>
</reference>
<evidence type="ECO:0000259" key="1">
    <source>
        <dbReference type="Pfam" id="PF14278"/>
    </source>
</evidence>
<dbReference type="Gene3D" id="1.10.357.10">
    <property type="entry name" value="Tetracycline Repressor, domain 2"/>
    <property type="match status" value="1"/>
</dbReference>
<proteinExistence type="predicted"/>
<organism evidence="2 3">
    <name type="scientific">Paenibacillus phytohabitans</name>
    <dbReference type="NCBI Taxonomy" id="2654978"/>
    <lineage>
        <taxon>Bacteria</taxon>
        <taxon>Bacillati</taxon>
        <taxon>Bacillota</taxon>
        <taxon>Bacilli</taxon>
        <taxon>Bacillales</taxon>
        <taxon>Paenibacillaceae</taxon>
        <taxon>Paenibacillus</taxon>
    </lineage>
</organism>
<dbReference type="Proteomes" id="UP000596857">
    <property type="component" value="Unassembled WGS sequence"/>
</dbReference>
<sequence>MVGVKNNRRTKYTINLIKESFLILLETKKLPQITVTEICNHADINRGTFYLHYKDPFELFEIMQSEFNKELEETLQEGDRPCTSEESMINLLNIIQDKKTMYQILISESGKNSFLLRALLEQNWNEAFSTNYSFTYKVYGSIGVINQWLESNGAESPETIAKLILSLGHENINV</sequence>
<dbReference type="Pfam" id="PF14278">
    <property type="entry name" value="TetR_C_8"/>
    <property type="match status" value="1"/>
</dbReference>
<accession>A0ABX1YS72</accession>
<gene>
    <name evidence="2" type="ORF">GC101_28155</name>
</gene>
<dbReference type="PANTHER" id="PTHR43479">
    <property type="entry name" value="ACREF/ENVCD OPERON REPRESSOR-RELATED"/>
    <property type="match status" value="1"/>
</dbReference>